<evidence type="ECO:0000256" key="9">
    <source>
        <dbReference type="ARBA" id="ARBA00022741"/>
    </source>
</evidence>
<dbReference type="InterPro" id="IPR014310">
    <property type="entry name" value="Sig_transdc_His_kinase_PhoR"/>
</dbReference>
<dbReference type="PROSITE" id="PS50109">
    <property type="entry name" value="HIS_KIN"/>
    <property type="match status" value="1"/>
</dbReference>
<accession>K1KJV7</accession>
<dbReference type="EC" id="2.7.13.3" evidence="3"/>
<dbReference type="HOGENOM" id="CLU_000445_89_2_4"/>
<dbReference type="PATRIC" id="fig|742823.3.peg.324"/>
<dbReference type="SMART" id="SM00388">
    <property type="entry name" value="HisKA"/>
    <property type="match status" value="1"/>
</dbReference>
<dbReference type="FunFam" id="3.30.565.10:FF:000006">
    <property type="entry name" value="Sensor histidine kinase WalK"/>
    <property type="match status" value="1"/>
</dbReference>
<dbReference type="InterPro" id="IPR036890">
    <property type="entry name" value="HATPase_C_sf"/>
</dbReference>
<evidence type="ECO:0000256" key="13">
    <source>
        <dbReference type="ARBA" id="ARBA00023012"/>
    </source>
</evidence>
<evidence type="ECO:0000256" key="6">
    <source>
        <dbReference type="ARBA" id="ARBA00022553"/>
    </source>
</evidence>
<dbReference type="PANTHER" id="PTHR45453">
    <property type="entry name" value="PHOSPHATE REGULON SENSOR PROTEIN PHOR"/>
    <property type="match status" value="1"/>
</dbReference>
<keyword evidence="4" id="KW-0813">Transport</keyword>
<comment type="subcellular location">
    <subcellularLocation>
        <location evidence="2">Cell inner membrane</location>
        <topology evidence="2">Multi-pass membrane protein</topology>
    </subcellularLocation>
</comment>
<dbReference type="Gene3D" id="3.30.565.10">
    <property type="entry name" value="Histidine kinase-like ATPase, C-terminal domain"/>
    <property type="match status" value="1"/>
</dbReference>
<evidence type="ECO:0000313" key="17">
    <source>
        <dbReference type="EMBL" id="EKB32034.1"/>
    </source>
</evidence>
<keyword evidence="12 15" id="KW-1133">Transmembrane helix</keyword>
<dbReference type="InterPro" id="IPR035965">
    <property type="entry name" value="PAS-like_dom_sf"/>
</dbReference>
<protein>
    <recommendedName>
        <fullName evidence="3">histidine kinase</fullName>
        <ecNumber evidence="3">2.7.13.3</ecNumber>
    </recommendedName>
</protein>
<evidence type="ECO:0000256" key="2">
    <source>
        <dbReference type="ARBA" id="ARBA00004429"/>
    </source>
</evidence>
<dbReference type="Proteomes" id="UP000005835">
    <property type="component" value="Unassembled WGS sequence"/>
</dbReference>
<keyword evidence="14 15" id="KW-0472">Membrane</keyword>
<comment type="caution">
    <text evidence="17">The sequence shown here is derived from an EMBL/GenBank/DDBJ whole genome shotgun (WGS) entry which is preliminary data.</text>
</comment>
<evidence type="ECO:0000256" key="3">
    <source>
        <dbReference type="ARBA" id="ARBA00012438"/>
    </source>
</evidence>
<dbReference type="Gene3D" id="3.30.450.20">
    <property type="entry name" value="PAS domain"/>
    <property type="match status" value="1"/>
</dbReference>
<evidence type="ECO:0000259" key="16">
    <source>
        <dbReference type="PROSITE" id="PS50109"/>
    </source>
</evidence>
<proteinExistence type="predicted"/>
<feature type="transmembrane region" description="Helical" evidence="15">
    <location>
        <begin position="12"/>
        <end position="37"/>
    </location>
</feature>
<evidence type="ECO:0000256" key="1">
    <source>
        <dbReference type="ARBA" id="ARBA00000085"/>
    </source>
</evidence>
<dbReference type="SUPFAM" id="SSF55785">
    <property type="entry name" value="PYP-like sensor domain (PAS domain)"/>
    <property type="match status" value="1"/>
</dbReference>
<gene>
    <name evidence="17" type="ORF">HMPREF9465_00328</name>
</gene>
<evidence type="ECO:0000256" key="11">
    <source>
        <dbReference type="ARBA" id="ARBA00022840"/>
    </source>
</evidence>
<evidence type="ECO:0000256" key="5">
    <source>
        <dbReference type="ARBA" id="ARBA00022475"/>
    </source>
</evidence>
<evidence type="ECO:0000313" key="18">
    <source>
        <dbReference type="Proteomes" id="UP000005835"/>
    </source>
</evidence>
<evidence type="ECO:0000256" key="12">
    <source>
        <dbReference type="ARBA" id="ARBA00022989"/>
    </source>
</evidence>
<feature type="domain" description="Histidine kinase" evidence="16">
    <location>
        <begin position="195"/>
        <end position="410"/>
    </location>
</feature>
<organism evidence="17 18">
    <name type="scientific">Sutterella wadsworthensis 2_1_59BFAA</name>
    <dbReference type="NCBI Taxonomy" id="742823"/>
    <lineage>
        <taxon>Bacteria</taxon>
        <taxon>Pseudomonadati</taxon>
        <taxon>Pseudomonadota</taxon>
        <taxon>Betaproteobacteria</taxon>
        <taxon>Burkholderiales</taxon>
        <taxon>Sutterellaceae</taxon>
        <taxon>Sutterella</taxon>
    </lineage>
</organism>
<dbReference type="AlphaFoldDB" id="K1KJV7"/>
<keyword evidence="7" id="KW-0808">Transferase</keyword>
<evidence type="ECO:0000256" key="4">
    <source>
        <dbReference type="ARBA" id="ARBA00022448"/>
    </source>
</evidence>
<keyword evidence="18" id="KW-1185">Reference proteome</keyword>
<dbReference type="GO" id="GO:0005886">
    <property type="term" value="C:plasma membrane"/>
    <property type="evidence" value="ECO:0007669"/>
    <property type="project" value="UniProtKB-SubCell"/>
</dbReference>
<dbReference type="STRING" id="742823.HMPREF9465_00328"/>
<reference evidence="17 18" key="1">
    <citation type="submission" date="2012-05" db="EMBL/GenBank/DDBJ databases">
        <title>The Genome Sequence of Sutterella wadsworthensis 2_1_59BFAA.</title>
        <authorList>
            <consortium name="The Broad Institute Genome Sequencing Platform"/>
            <person name="Earl A."/>
            <person name="Ward D."/>
            <person name="Feldgarden M."/>
            <person name="Gevers D."/>
            <person name="Daigneault M."/>
            <person name="Strauss J."/>
            <person name="Allen-Vercoe E."/>
            <person name="Walker B."/>
            <person name="Young S.K."/>
            <person name="Zeng Q."/>
            <person name="Gargeya S."/>
            <person name="Fitzgerald M."/>
            <person name="Haas B."/>
            <person name="Abouelleil A."/>
            <person name="Alvarado L."/>
            <person name="Arachchi H.M."/>
            <person name="Berlin A.M."/>
            <person name="Chapman S.B."/>
            <person name="Goldberg J."/>
            <person name="Griggs A."/>
            <person name="Gujja S."/>
            <person name="Hansen M."/>
            <person name="Howarth C."/>
            <person name="Imamovic A."/>
            <person name="Larimer J."/>
            <person name="McCowen C."/>
            <person name="Montmayeur A."/>
            <person name="Murphy C."/>
            <person name="Neiman D."/>
            <person name="Pearson M."/>
            <person name="Priest M."/>
            <person name="Roberts A."/>
            <person name="Saif S."/>
            <person name="Shea T."/>
            <person name="Sisk P."/>
            <person name="Sykes S."/>
            <person name="Wortman J."/>
            <person name="Nusbaum C."/>
            <person name="Birren B."/>
        </authorList>
    </citation>
    <scope>NUCLEOTIDE SEQUENCE [LARGE SCALE GENOMIC DNA]</scope>
    <source>
        <strain evidence="17 18">2_1_59BFAA</strain>
    </source>
</reference>
<dbReference type="RefSeq" id="WP_005433475.1">
    <property type="nucleotide sequence ID" value="NZ_JH815513.1"/>
</dbReference>
<dbReference type="GO" id="GO:0016036">
    <property type="term" value="P:cellular response to phosphate starvation"/>
    <property type="evidence" value="ECO:0007669"/>
    <property type="project" value="TreeGrafter"/>
</dbReference>
<dbReference type="SMART" id="SM00387">
    <property type="entry name" value="HATPase_c"/>
    <property type="match status" value="1"/>
</dbReference>
<dbReference type="FunFam" id="1.10.287.130:FF:000001">
    <property type="entry name" value="Two-component sensor histidine kinase"/>
    <property type="match status" value="1"/>
</dbReference>
<dbReference type="Pfam" id="PF02518">
    <property type="entry name" value="HATPase_c"/>
    <property type="match status" value="1"/>
</dbReference>
<evidence type="ECO:0000256" key="10">
    <source>
        <dbReference type="ARBA" id="ARBA00022777"/>
    </source>
</evidence>
<dbReference type="eggNOG" id="COG5002">
    <property type="taxonomic scope" value="Bacteria"/>
</dbReference>
<comment type="catalytic activity">
    <reaction evidence="1">
        <text>ATP + protein L-histidine = ADP + protein N-phospho-L-histidine.</text>
        <dbReference type="EC" id="2.7.13.3"/>
    </reaction>
</comment>
<evidence type="ECO:0000256" key="14">
    <source>
        <dbReference type="ARBA" id="ARBA00023136"/>
    </source>
</evidence>
<evidence type="ECO:0000256" key="15">
    <source>
        <dbReference type="SAM" id="Phobius"/>
    </source>
</evidence>
<dbReference type="InterPro" id="IPR036097">
    <property type="entry name" value="HisK_dim/P_sf"/>
</dbReference>
<keyword evidence="13" id="KW-0902">Two-component regulatory system</keyword>
<dbReference type="SUPFAM" id="SSF55874">
    <property type="entry name" value="ATPase domain of HSP90 chaperone/DNA topoisomerase II/histidine kinase"/>
    <property type="match status" value="1"/>
</dbReference>
<dbReference type="Gene3D" id="1.10.287.130">
    <property type="match status" value="1"/>
</dbReference>
<dbReference type="InterPro" id="IPR005467">
    <property type="entry name" value="His_kinase_dom"/>
</dbReference>
<evidence type="ECO:0000256" key="7">
    <source>
        <dbReference type="ARBA" id="ARBA00022679"/>
    </source>
</evidence>
<sequence>MPEALSARGRRTQFLGILIVGGLILVALVSAVLWLSVAAGTAAIFFCMGVSFFALLAVYAGKLIVDEERYMQARLEARDARYRQTLELLPEGVVILKGEDGVIEWVNTMAGVHLGITSEDVGSVFTDRLIASQPAFCAWLRSRDFSRHYALETAGGSVLLDAAVVAPDERHTIIVTHDVTERRRVDDMRRDFVANVSHELRTPLTVIAGFLDLADMDVPPELRKRHLALMRDQTARMKRLTDDLLMLSKLENRDERGTDQPELIDMSALIDDAVREGMAYSKMQHKFEVAHEPLSLLGHPEEIRSAVLNLITNAVRYTPRGGRIRVVWKRTGTGAVLTVADTGIGIPPEHLPRITERFYRVDKGRSRDTGGTGLGLAIVKHVMRRAGGELSIESTPGEGSKFMLRFPEERIFSGRYL</sequence>
<evidence type="ECO:0000256" key="8">
    <source>
        <dbReference type="ARBA" id="ARBA00022692"/>
    </source>
</evidence>
<keyword evidence="11" id="KW-0067">ATP-binding</keyword>
<keyword evidence="5" id="KW-1003">Cell membrane</keyword>
<dbReference type="PANTHER" id="PTHR45453:SF1">
    <property type="entry name" value="PHOSPHATE REGULON SENSOR PROTEIN PHOR"/>
    <property type="match status" value="1"/>
</dbReference>
<dbReference type="GO" id="GO:0004721">
    <property type="term" value="F:phosphoprotein phosphatase activity"/>
    <property type="evidence" value="ECO:0007669"/>
    <property type="project" value="TreeGrafter"/>
</dbReference>
<keyword evidence="8 15" id="KW-0812">Transmembrane</keyword>
<dbReference type="GO" id="GO:0005524">
    <property type="term" value="F:ATP binding"/>
    <property type="evidence" value="ECO:0007669"/>
    <property type="project" value="UniProtKB-KW"/>
</dbReference>
<dbReference type="InterPro" id="IPR003594">
    <property type="entry name" value="HATPase_dom"/>
</dbReference>
<dbReference type="PRINTS" id="PR00344">
    <property type="entry name" value="BCTRLSENSOR"/>
</dbReference>
<dbReference type="InterPro" id="IPR003661">
    <property type="entry name" value="HisK_dim/P_dom"/>
</dbReference>
<feature type="transmembrane region" description="Helical" evidence="15">
    <location>
        <begin position="43"/>
        <end position="65"/>
    </location>
</feature>
<dbReference type="GO" id="GO:0000155">
    <property type="term" value="F:phosphorelay sensor kinase activity"/>
    <property type="evidence" value="ECO:0007669"/>
    <property type="project" value="InterPro"/>
</dbReference>
<keyword evidence="10 17" id="KW-0418">Kinase</keyword>
<keyword evidence="9" id="KW-0547">Nucleotide-binding</keyword>
<dbReference type="InterPro" id="IPR050351">
    <property type="entry name" value="BphY/WalK/GraS-like"/>
</dbReference>
<name>K1KJV7_9BURK</name>
<dbReference type="EMBL" id="ADMG01000010">
    <property type="protein sequence ID" value="EKB32034.1"/>
    <property type="molecule type" value="Genomic_DNA"/>
</dbReference>
<dbReference type="Pfam" id="PF00512">
    <property type="entry name" value="HisKA"/>
    <property type="match status" value="1"/>
</dbReference>
<dbReference type="CDD" id="cd00082">
    <property type="entry name" value="HisKA"/>
    <property type="match status" value="1"/>
</dbReference>
<dbReference type="InterPro" id="IPR004358">
    <property type="entry name" value="Sig_transdc_His_kin-like_C"/>
</dbReference>
<keyword evidence="6" id="KW-0597">Phosphoprotein</keyword>
<dbReference type="NCBIfam" id="TIGR02966">
    <property type="entry name" value="phoR_proteo"/>
    <property type="match status" value="1"/>
</dbReference>
<dbReference type="SUPFAM" id="SSF47384">
    <property type="entry name" value="Homodimeric domain of signal transducing histidine kinase"/>
    <property type="match status" value="1"/>
</dbReference>